<evidence type="ECO:0000313" key="2">
    <source>
        <dbReference type="EMBL" id="CAE0040913.1"/>
    </source>
</evidence>
<proteinExistence type="predicted"/>
<evidence type="ECO:0000256" key="1">
    <source>
        <dbReference type="SAM" id="MobiDB-lite"/>
    </source>
</evidence>
<sequence>MKTMANAYEQLLPQDISSFNTPKRSRENAQVNKSRKKSNASSSHFETNQRLRYETVKASQKSECEERTTKIKKWISLFVLLCFPRDGVTFGQNQMRASVETAQHRFLEPCDGRKILGVQLHVSERLTTDQAKQSTFTPG</sequence>
<dbReference type="EMBL" id="HBHW01011517">
    <property type="protein sequence ID" value="CAE0040916.1"/>
    <property type="molecule type" value="Transcribed_RNA"/>
</dbReference>
<evidence type="ECO:0000313" key="3">
    <source>
        <dbReference type="EMBL" id="CAE0040916.1"/>
    </source>
</evidence>
<protein>
    <submittedName>
        <fullName evidence="3">Uncharacterized protein</fullName>
    </submittedName>
</protein>
<gene>
    <name evidence="2" type="ORF">RMAR00112_LOCUS8877</name>
    <name evidence="3" type="ORF">RMAR00112_LOCUS8880</name>
</gene>
<reference evidence="3" key="1">
    <citation type="submission" date="2021-01" db="EMBL/GenBank/DDBJ databases">
        <authorList>
            <person name="Corre E."/>
            <person name="Pelletier E."/>
            <person name="Niang G."/>
            <person name="Scheremetjew M."/>
            <person name="Finn R."/>
            <person name="Kale V."/>
            <person name="Holt S."/>
            <person name="Cochrane G."/>
            <person name="Meng A."/>
            <person name="Brown T."/>
            <person name="Cohen L."/>
        </authorList>
    </citation>
    <scope>NUCLEOTIDE SEQUENCE</scope>
    <source>
        <strain evidence="3">CCMP 769</strain>
    </source>
</reference>
<accession>A0A7S2ZIQ9</accession>
<name>A0A7S2ZIQ9_9RHOD</name>
<organism evidence="3">
    <name type="scientific">Rhodosorus marinus</name>
    <dbReference type="NCBI Taxonomy" id="101924"/>
    <lineage>
        <taxon>Eukaryota</taxon>
        <taxon>Rhodophyta</taxon>
        <taxon>Stylonematophyceae</taxon>
        <taxon>Stylonematales</taxon>
        <taxon>Stylonemataceae</taxon>
        <taxon>Rhodosorus</taxon>
    </lineage>
</organism>
<feature type="region of interest" description="Disordered" evidence="1">
    <location>
        <begin position="15"/>
        <end position="48"/>
    </location>
</feature>
<dbReference type="AlphaFoldDB" id="A0A7S2ZIQ9"/>
<dbReference type="EMBL" id="HBHW01011514">
    <property type="protein sequence ID" value="CAE0040913.1"/>
    <property type="molecule type" value="Transcribed_RNA"/>
</dbReference>